<name>A0A7X2TPF0_9FIRM</name>
<dbReference type="Proteomes" id="UP000466864">
    <property type="component" value="Unassembled WGS sequence"/>
</dbReference>
<comment type="caution">
    <text evidence="2">The sequence shown here is derived from an EMBL/GenBank/DDBJ whole genome shotgun (WGS) entry which is preliminary data.</text>
</comment>
<dbReference type="Gene3D" id="3.20.20.210">
    <property type="match status" value="1"/>
</dbReference>
<dbReference type="SUPFAM" id="SSF51726">
    <property type="entry name" value="UROD/MetE-like"/>
    <property type="match status" value="1"/>
</dbReference>
<keyword evidence="3" id="KW-1185">Reference proteome</keyword>
<dbReference type="GO" id="GO:0004853">
    <property type="term" value="F:uroporphyrinogen decarboxylase activity"/>
    <property type="evidence" value="ECO:0007669"/>
    <property type="project" value="InterPro"/>
</dbReference>
<sequence length="375" mass="42158">MKAKITEKENYLMLLRGEQPYWIPQYTFGPMPGAARPCTSILFQLPFIGDFRKHGGGKDVWGVNYVGSDSTMQALLPEPGNFILDDITHWHDVIKAPDLSDIDWEGQVKKGLDELYSMGVKREDSAIEYNMHSGYFQDLVGFMGFENALCAMYEEPEEVAALMNYICDWYTTVEANVIDILKPDVIGLADDISTWRSPFMSEPMYRELFYPCHDREAKFARDRGLPITMHCCGEAMEFIADWVEMGVNAWDPAQLSNDIEAVQKKYGNKLAIMGAWDARGRLIEPDCTDEEIRQSVRDTMDKYAQGGGFGWCGGYLAAKGDVEMNRRNGVLFEEVNSYGDTFYGYGRDIQADFAGYNANATPTVGAGSAMQGSKQ</sequence>
<dbReference type="GO" id="GO:0016740">
    <property type="term" value="F:transferase activity"/>
    <property type="evidence" value="ECO:0007669"/>
    <property type="project" value="UniProtKB-KW"/>
</dbReference>
<dbReference type="EMBL" id="VUMV01000003">
    <property type="protein sequence ID" value="MST81731.1"/>
    <property type="molecule type" value="Genomic_DNA"/>
</dbReference>
<evidence type="ECO:0000313" key="2">
    <source>
        <dbReference type="EMBL" id="MST81731.1"/>
    </source>
</evidence>
<proteinExistence type="predicted"/>
<organism evidence="2 3">
    <name type="scientific">Bilifractor porci</name>
    <dbReference type="NCBI Taxonomy" id="2606636"/>
    <lineage>
        <taxon>Bacteria</taxon>
        <taxon>Bacillati</taxon>
        <taxon>Bacillota</taxon>
        <taxon>Clostridia</taxon>
        <taxon>Lachnospirales</taxon>
        <taxon>Lachnospiraceae</taxon>
        <taxon>Bilifractor</taxon>
    </lineage>
</organism>
<keyword evidence="2" id="KW-0808">Transferase</keyword>
<evidence type="ECO:0000313" key="3">
    <source>
        <dbReference type="Proteomes" id="UP000466864"/>
    </source>
</evidence>
<dbReference type="AlphaFoldDB" id="A0A7X2TPF0"/>
<dbReference type="GO" id="GO:0006779">
    <property type="term" value="P:porphyrin-containing compound biosynthetic process"/>
    <property type="evidence" value="ECO:0007669"/>
    <property type="project" value="InterPro"/>
</dbReference>
<protein>
    <submittedName>
        <fullName evidence="2">Veratrol--corrinoid protein metyltransferase</fullName>
    </submittedName>
</protein>
<reference evidence="2 3" key="1">
    <citation type="submission" date="2019-08" db="EMBL/GenBank/DDBJ databases">
        <title>In-depth cultivation of the pig gut microbiome towards novel bacterial diversity and tailored functional studies.</title>
        <authorList>
            <person name="Wylensek D."/>
            <person name="Hitch T.C.A."/>
            <person name="Clavel T."/>
        </authorList>
    </citation>
    <scope>NUCLEOTIDE SEQUENCE [LARGE SCALE GENOMIC DNA]</scope>
    <source>
        <strain evidence="2 3">Oil+RF-744-WCA-WT-13</strain>
    </source>
</reference>
<gene>
    <name evidence="2" type="ORF">FYJ60_05320</name>
</gene>
<dbReference type="RefSeq" id="WP_154457643.1">
    <property type="nucleotide sequence ID" value="NZ_VUMV01000003.1"/>
</dbReference>
<dbReference type="InterPro" id="IPR000257">
    <property type="entry name" value="Uroporphyrinogen_deCOase"/>
</dbReference>
<feature type="domain" description="Uroporphyrinogen decarboxylase (URO-D)" evidence="1">
    <location>
        <begin position="144"/>
        <end position="308"/>
    </location>
</feature>
<accession>A0A7X2TPF0</accession>
<dbReference type="Pfam" id="PF01208">
    <property type="entry name" value="URO-D"/>
    <property type="match status" value="1"/>
</dbReference>
<dbReference type="InterPro" id="IPR038071">
    <property type="entry name" value="UROD/MetE-like_sf"/>
</dbReference>
<evidence type="ECO:0000259" key="1">
    <source>
        <dbReference type="Pfam" id="PF01208"/>
    </source>
</evidence>